<accession>A0AAU9RQY7</accession>
<organism evidence="1 2">
    <name type="scientific">Thlaspi arvense</name>
    <name type="common">Field penny-cress</name>
    <dbReference type="NCBI Taxonomy" id="13288"/>
    <lineage>
        <taxon>Eukaryota</taxon>
        <taxon>Viridiplantae</taxon>
        <taxon>Streptophyta</taxon>
        <taxon>Embryophyta</taxon>
        <taxon>Tracheophyta</taxon>
        <taxon>Spermatophyta</taxon>
        <taxon>Magnoliopsida</taxon>
        <taxon>eudicotyledons</taxon>
        <taxon>Gunneridae</taxon>
        <taxon>Pentapetalae</taxon>
        <taxon>rosids</taxon>
        <taxon>malvids</taxon>
        <taxon>Brassicales</taxon>
        <taxon>Brassicaceae</taxon>
        <taxon>Thlaspideae</taxon>
        <taxon>Thlaspi</taxon>
    </lineage>
</organism>
<evidence type="ECO:0000313" key="1">
    <source>
        <dbReference type="EMBL" id="CAH2048006.1"/>
    </source>
</evidence>
<evidence type="ECO:0000313" key="2">
    <source>
        <dbReference type="Proteomes" id="UP000836841"/>
    </source>
</evidence>
<sequence>MSFYRPPVFGVFSSFSPTKTPELPRPSSSYIVIKDRLCKLGTFMLFNGDCYVRSGSRKKQRHR</sequence>
<dbReference type="Proteomes" id="UP000836841">
    <property type="component" value="Chromosome 2"/>
</dbReference>
<protein>
    <submittedName>
        <fullName evidence="1">Uncharacterized protein</fullName>
    </submittedName>
</protein>
<gene>
    <name evidence="1" type="ORF">TAV2_LOCUS7766</name>
</gene>
<dbReference type="AlphaFoldDB" id="A0AAU9RQY7"/>
<reference evidence="1 2" key="1">
    <citation type="submission" date="2022-03" db="EMBL/GenBank/DDBJ databases">
        <authorList>
            <person name="Nunn A."/>
            <person name="Chopra R."/>
            <person name="Nunn A."/>
            <person name="Contreras Garrido A."/>
        </authorList>
    </citation>
    <scope>NUCLEOTIDE SEQUENCE [LARGE SCALE GENOMIC DNA]</scope>
</reference>
<dbReference type="EMBL" id="OU466858">
    <property type="protein sequence ID" value="CAH2048006.1"/>
    <property type="molecule type" value="Genomic_DNA"/>
</dbReference>
<keyword evidence="2" id="KW-1185">Reference proteome</keyword>
<proteinExistence type="predicted"/>
<name>A0AAU9RQY7_THLAR</name>